<feature type="domain" description="Peptidase A1" evidence="15">
    <location>
        <begin position="63"/>
        <end position="378"/>
    </location>
</feature>
<keyword evidence="8" id="KW-0449">Lipoprotein</keyword>
<feature type="chain" id="PRO_5016392538" description="Probable aspartic-type endopeptidase OPSB" evidence="14">
    <location>
        <begin position="19"/>
        <end position="451"/>
    </location>
</feature>
<evidence type="ECO:0000259" key="15">
    <source>
        <dbReference type="PROSITE" id="PS51767"/>
    </source>
</evidence>
<feature type="region of interest" description="Disordered" evidence="13">
    <location>
        <begin position="399"/>
        <end position="424"/>
    </location>
</feature>
<dbReference type="Proteomes" id="UP000247810">
    <property type="component" value="Unassembled WGS sequence"/>
</dbReference>
<keyword evidence="6 12" id="KW-0064">Aspartyl protease</keyword>
<keyword evidence="5 14" id="KW-0732">Signal</keyword>
<keyword evidence="17" id="KW-1185">Reference proteome</keyword>
<evidence type="ECO:0000256" key="14">
    <source>
        <dbReference type="SAM" id="SignalP"/>
    </source>
</evidence>
<dbReference type="FunFam" id="2.40.70.10:FF:000011">
    <property type="entry name" value="Aspartic protease"/>
    <property type="match status" value="1"/>
</dbReference>
<dbReference type="CDD" id="cd05474">
    <property type="entry name" value="SAP_like"/>
    <property type="match status" value="1"/>
</dbReference>
<evidence type="ECO:0000256" key="1">
    <source>
        <dbReference type="ARBA" id="ARBA00004609"/>
    </source>
</evidence>
<evidence type="ECO:0000256" key="12">
    <source>
        <dbReference type="RuleBase" id="RU000454"/>
    </source>
</evidence>
<protein>
    <recommendedName>
        <fullName evidence="10">Probable aspartic-type endopeptidase OPSB</fullName>
    </recommendedName>
    <alternativeName>
        <fullName evidence="9">Probable aspartic-type endopeptidase opsB</fullName>
    </alternativeName>
</protein>
<evidence type="ECO:0000256" key="6">
    <source>
        <dbReference type="ARBA" id="ARBA00022750"/>
    </source>
</evidence>
<dbReference type="InterPro" id="IPR001461">
    <property type="entry name" value="Aspartic_peptidase_A1"/>
</dbReference>
<evidence type="ECO:0000256" key="9">
    <source>
        <dbReference type="ARBA" id="ARBA00067536"/>
    </source>
</evidence>
<keyword evidence="3" id="KW-0325">Glycoprotein</keyword>
<feature type="compositionally biased region" description="Low complexity" evidence="13">
    <location>
        <begin position="403"/>
        <end position="424"/>
    </location>
</feature>
<keyword evidence="7 12" id="KW-0378">Hydrolase</keyword>
<reference evidence="16 17" key="1">
    <citation type="submission" date="2018-02" db="EMBL/GenBank/DDBJ databases">
        <title>The genomes of Aspergillus section Nigri reveals drivers in fungal speciation.</title>
        <authorList>
            <consortium name="DOE Joint Genome Institute"/>
            <person name="Vesth T.C."/>
            <person name="Nybo J."/>
            <person name="Theobald S."/>
            <person name="Brandl J."/>
            <person name="Frisvad J.C."/>
            <person name="Nielsen K.F."/>
            <person name="Lyhne E.K."/>
            <person name="Kogle M.E."/>
            <person name="Kuo A."/>
            <person name="Riley R."/>
            <person name="Clum A."/>
            <person name="Nolan M."/>
            <person name="Lipzen A."/>
            <person name="Salamov A."/>
            <person name="Henrissat B."/>
            <person name="Wiebenga A."/>
            <person name="De vries R.P."/>
            <person name="Grigoriev I.V."/>
            <person name="Mortensen U.H."/>
            <person name="Andersen M.R."/>
            <person name="Baker S.E."/>
        </authorList>
    </citation>
    <scope>NUCLEOTIDE SEQUENCE [LARGE SCALE GENOMIC DNA]</scope>
    <source>
        <strain evidence="16 17">CBS 707.79</strain>
    </source>
</reference>
<dbReference type="InterPro" id="IPR033876">
    <property type="entry name" value="SAP-like"/>
</dbReference>
<evidence type="ECO:0000256" key="11">
    <source>
        <dbReference type="PIRSR" id="PIRSR601461-1"/>
    </source>
</evidence>
<feature type="active site" evidence="11">
    <location>
        <position position="272"/>
    </location>
</feature>
<dbReference type="GO" id="GO:0005886">
    <property type="term" value="C:plasma membrane"/>
    <property type="evidence" value="ECO:0007669"/>
    <property type="project" value="UniProtKB-SubCell"/>
</dbReference>
<dbReference type="VEuPathDB" id="FungiDB:BO71DRAFT_399241"/>
<sequence>MKSAALLPLAWLAQSTAALTLHESDAPATLQFDIARRQDADRASRKRAYVNDDIVNLATNLGYTMNVTLGTPAQSVSVTLDTGSSDLWVNAGNSTTCPCTYGSYNMNSSSTYKYVNGDFEIEYVDGSGAYGSYVTDTLAFSNATLKNFQFAVAFESDSDEGVLGIGYMTDEASDEFGISYKNLPQALVSQGVISSAAYSLWLDDLDAGEGTILFGGVNTAKYSGSLNTLPVVQEEGEYVEFAVNLTGVHLTKSGSSVSVNNTGSFPVASVLDSGTALTYIPDSAAESIFNAVGAVYESELGYALIECDVKKQDFEVIYEFDGFNITVDIDELILDDDDGKVCTFGISTQDSGSVLLGDTFLRSAYVVYDLSNNEISLAQANFNPGSDHILEIGSGSNAVPKQDGTGSSSTSSSGASKTGSASSDKSAAAMMTRTDFRALLVMAVAAVMLAL</sequence>
<dbReference type="PANTHER" id="PTHR47966">
    <property type="entry name" value="BETA-SITE APP-CLEAVING ENZYME, ISOFORM A-RELATED"/>
    <property type="match status" value="1"/>
</dbReference>
<name>A0A319ESP1_9EURO</name>
<accession>A0A319ESP1</accession>
<evidence type="ECO:0000256" key="8">
    <source>
        <dbReference type="ARBA" id="ARBA00023288"/>
    </source>
</evidence>
<dbReference type="InterPro" id="IPR033121">
    <property type="entry name" value="PEPTIDASE_A1"/>
</dbReference>
<evidence type="ECO:0000256" key="2">
    <source>
        <dbReference type="ARBA" id="ARBA00007447"/>
    </source>
</evidence>
<evidence type="ECO:0000256" key="5">
    <source>
        <dbReference type="ARBA" id="ARBA00022729"/>
    </source>
</evidence>
<dbReference type="OrthoDB" id="771136at2759"/>
<dbReference type="PROSITE" id="PS51767">
    <property type="entry name" value="PEPTIDASE_A1"/>
    <property type="match status" value="1"/>
</dbReference>
<feature type="active site" evidence="11">
    <location>
        <position position="81"/>
    </location>
</feature>
<comment type="subcellular location">
    <subcellularLocation>
        <location evidence="1">Cell membrane</location>
        <topology evidence="1">Lipid-anchor</topology>
        <topology evidence="1">GPI-anchor</topology>
    </subcellularLocation>
</comment>
<evidence type="ECO:0000256" key="3">
    <source>
        <dbReference type="ARBA" id="ARBA00022622"/>
    </source>
</evidence>
<dbReference type="PROSITE" id="PS00141">
    <property type="entry name" value="ASP_PROTEASE"/>
    <property type="match status" value="1"/>
</dbReference>
<evidence type="ECO:0000313" key="17">
    <source>
        <dbReference type="Proteomes" id="UP000247810"/>
    </source>
</evidence>
<feature type="signal peptide" evidence="14">
    <location>
        <begin position="1"/>
        <end position="18"/>
    </location>
</feature>
<gene>
    <name evidence="16" type="ORF">BO71DRAFT_399241</name>
</gene>
<dbReference type="SUPFAM" id="SSF50630">
    <property type="entry name" value="Acid proteases"/>
    <property type="match status" value="1"/>
</dbReference>
<evidence type="ECO:0000256" key="13">
    <source>
        <dbReference type="SAM" id="MobiDB-lite"/>
    </source>
</evidence>
<keyword evidence="3" id="KW-0472">Membrane</keyword>
<dbReference type="GO" id="GO:0006508">
    <property type="term" value="P:proteolysis"/>
    <property type="evidence" value="ECO:0007669"/>
    <property type="project" value="UniProtKB-KW"/>
</dbReference>
<dbReference type="InterPro" id="IPR001969">
    <property type="entry name" value="Aspartic_peptidase_AS"/>
</dbReference>
<evidence type="ECO:0000256" key="4">
    <source>
        <dbReference type="ARBA" id="ARBA00022670"/>
    </source>
</evidence>
<dbReference type="GO" id="GO:0098552">
    <property type="term" value="C:side of membrane"/>
    <property type="evidence" value="ECO:0007669"/>
    <property type="project" value="UniProtKB-KW"/>
</dbReference>
<dbReference type="PANTHER" id="PTHR47966:SF65">
    <property type="entry name" value="ASPARTIC-TYPE ENDOPEPTIDASE"/>
    <property type="match status" value="1"/>
</dbReference>
<evidence type="ECO:0000313" key="16">
    <source>
        <dbReference type="EMBL" id="PYH93992.1"/>
    </source>
</evidence>
<dbReference type="PRINTS" id="PR00792">
    <property type="entry name" value="PEPSIN"/>
</dbReference>
<dbReference type="InterPro" id="IPR021109">
    <property type="entry name" value="Peptidase_aspartic_dom_sf"/>
</dbReference>
<dbReference type="EMBL" id="KZ825881">
    <property type="protein sequence ID" value="PYH93992.1"/>
    <property type="molecule type" value="Genomic_DNA"/>
</dbReference>
<dbReference type="STRING" id="1448320.A0A319ESP1"/>
<proteinExistence type="inferred from homology"/>
<dbReference type="Gene3D" id="2.40.70.10">
    <property type="entry name" value="Acid Proteases"/>
    <property type="match status" value="2"/>
</dbReference>
<dbReference type="GO" id="GO:0004190">
    <property type="term" value="F:aspartic-type endopeptidase activity"/>
    <property type="evidence" value="ECO:0007669"/>
    <property type="project" value="UniProtKB-KW"/>
</dbReference>
<evidence type="ECO:0000256" key="7">
    <source>
        <dbReference type="ARBA" id="ARBA00022801"/>
    </source>
</evidence>
<dbReference type="AlphaFoldDB" id="A0A319ESP1"/>
<dbReference type="Pfam" id="PF00026">
    <property type="entry name" value="Asp"/>
    <property type="match status" value="1"/>
</dbReference>
<organism evidence="16 17">
    <name type="scientific">Aspergillus ellipticus CBS 707.79</name>
    <dbReference type="NCBI Taxonomy" id="1448320"/>
    <lineage>
        <taxon>Eukaryota</taxon>
        <taxon>Fungi</taxon>
        <taxon>Dikarya</taxon>
        <taxon>Ascomycota</taxon>
        <taxon>Pezizomycotina</taxon>
        <taxon>Eurotiomycetes</taxon>
        <taxon>Eurotiomycetidae</taxon>
        <taxon>Eurotiales</taxon>
        <taxon>Aspergillaceae</taxon>
        <taxon>Aspergillus</taxon>
        <taxon>Aspergillus subgen. Circumdati</taxon>
    </lineage>
</organism>
<keyword evidence="3" id="KW-0336">GPI-anchor</keyword>
<comment type="similarity">
    <text evidence="2 12">Belongs to the peptidase A1 family.</text>
</comment>
<evidence type="ECO:0000256" key="10">
    <source>
        <dbReference type="ARBA" id="ARBA00068059"/>
    </source>
</evidence>
<keyword evidence="4 12" id="KW-0645">Protease</keyword>